<dbReference type="AlphaFoldDB" id="A0AA38CIP0"/>
<evidence type="ECO:0000313" key="2">
    <source>
        <dbReference type="Proteomes" id="UP000824469"/>
    </source>
</evidence>
<dbReference type="Proteomes" id="UP000824469">
    <property type="component" value="Unassembled WGS sequence"/>
</dbReference>
<name>A0AA38CIP0_TAXCH</name>
<dbReference type="EMBL" id="JAHRHJ020000010">
    <property type="protein sequence ID" value="KAH9298252.1"/>
    <property type="molecule type" value="Genomic_DNA"/>
</dbReference>
<organism evidence="1 2">
    <name type="scientific">Taxus chinensis</name>
    <name type="common">Chinese yew</name>
    <name type="synonym">Taxus wallichiana var. chinensis</name>
    <dbReference type="NCBI Taxonomy" id="29808"/>
    <lineage>
        <taxon>Eukaryota</taxon>
        <taxon>Viridiplantae</taxon>
        <taxon>Streptophyta</taxon>
        <taxon>Embryophyta</taxon>
        <taxon>Tracheophyta</taxon>
        <taxon>Spermatophyta</taxon>
        <taxon>Pinopsida</taxon>
        <taxon>Pinidae</taxon>
        <taxon>Conifers II</taxon>
        <taxon>Cupressales</taxon>
        <taxon>Taxaceae</taxon>
        <taxon>Taxus</taxon>
    </lineage>
</organism>
<proteinExistence type="predicted"/>
<keyword evidence="2" id="KW-1185">Reference proteome</keyword>
<comment type="caution">
    <text evidence="1">The sequence shown here is derived from an EMBL/GenBank/DDBJ whole genome shotgun (WGS) entry which is preliminary data.</text>
</comment>
<evidence type="ECO:0000313" key="1">
    <source>
        <dbReference type="EMBL" id="KAH9298252.1"/>
    </source>
</evidence>
<reference evidence="1 2" key="1">
    <citation type="journal article" date="2021" name="Nat. Plants">
        <title>The Taxus genome provides insights into paclitaxel biosynthesis.</title>
        <authorList>
            <person name="Xiong X."/>
            <person name="Gou J."/>
            <person name="Liao Q."/>
            <person name="Li Y."/>
            <person name="Zhou Q."/>
            <person name="Bi G."/>
            <person name="Li C."/>
            <person name="Du R."/>
            <person name="Wang X."/>
            <person name="Sun T."/>
            <person name="Guo L."/>
            <person name="Liang H."/>
            <person name="Lu P."/>
            <person name="Wu Y."/>
            <person name="Zhang Z."/>
            <person name="Ro D.K."/>
            <person name="Shang Y."/>
            <person name="Huang S."/>
            <person name="Yan J."/>
        </authorList>
    </citation>
    <scope>NUCLEOTIDE SEQUENCE [LARGE SCALE GENOMIC DNA]</scope>
    <source>
        <strain evidence="1">Ta-2019</strain>
    </source>
</reference>
<gene>
    <name evidence="1" type="ORF">KI387_029934</name>
</gene>
<dbReference type="PANTHER" id="PTHR35100:SF1">
    <property type="entry name" value="F15H11.13 PROTEIN"/>
    <property type="match status" value="1"/>
</dbReference>
<feature type="non-terminal residue" evidence="1">
    <location>
        <position position="1"/>
    </location>
</feature>
<dbReference type="PANTHER" id="PTHR35100">
    <property type="entry name" value="FOLD PROTEIN"/>
    <property type="match status" value="1"/>
</dbReference>
<protein>
    <submittedName>
        <fullName evidence="1">Uncharacterized protein</fullName>
    </submittedName>
</protein>
<feature type="non-terminal residue" evidence="1">
    <location>
        <position position="110"/>
    </location>
</feature>
<accession>A0AA38CIP0</accession>
<sequence length="110" mass="12487">FEDNDLKVSVTSSPHVHLRRIWQMRAASLRPVQCKHLGDQNLAETIANVVTSLPFIFLGIQAPRKRMRNVLYANSLIGVGVASTLYHTSRGEVRKYFRWADYAMIATTTI</sequence>